<dbReference type="RefSeq" id="XP_015870729.2">
    <property type="nucleotide sequence ID" value="XM_016015243.4"/>
</dbReference>
<dbReference type="GO" id="GO:0016717">
    <property type="term" value="F:oxidoreductase activity, acting on paired donors, with oxidation of a pair of donors resulting in the reduction of molecular oxygen to two molecules of water"/>
    <property type="evidence" value="ECO:0007669"/>
    <property type="project" value="InterPro"/>
</dbReference>
<evidence type="ECO:0000256" key="13">
    <source>
        <dbReference type="RuleBase" id="RU000581"/>
    </source>
</evidence>
<evidence type="ECO:0000313" key="16">
    <source>
        <dbReference type="Proteomes" id="UP001652623"/>
    </source>
</evidence>
<evidence type="ECO:0000256" key="2">
    <source>
        <dbReference type="ARBA" id="ARBA00005189"/>
    </source>
</evidence>
<dbReference type="PANTHER" id="PTHR11351:SF31">
    <property type="entry name" value="DESATURASE 1, ISOFORM A-RELATED"/>
    <property type="match status" value="1"/>
</dbReference>
<dbReference type="InterPro" id="IPR005804">
    <property type="entry name" value="FA_desaturase_dom"/>
</dbReference>
<evidence type="ECO:0000256" key="9">
    <source>
        <dbReference type="ARBA" id="ARBA00023004"/>
    </source>
</evidence>
<comment type="domain">
    <text evidence="13">The histidine box domains are involved in binding the catalytic metal ions.</text>
</comment>
<protein>
    <submittedName>
        <fullName evidence="17">Palmitoyl-monogalactosyldiacylglycerol delta-7 desaturase, chloroplastic</fullName>
    </submittedName>
</protein>
<dbReference type="KEGG" id="zju:107407905"/>
<keyword evidence="7 14" id="KW-1133">Transmembrane helix</keyword>
<comment type="similarity">
    <text evidence="3 13">Belongs to the fatty acid desaturase type 1 family.</text>
</comment>
<evidence type="ECO:0000256" key="10">
    <source>
        <dbReference type="ARBA" id="ARBA00023098"/>
    </source>
</evidence>
<keyword evidence="5 13" id="KW-0812">Transmembrane</keyword>
<evidence type="ECO:0000256" key="14">
    <source>
        <dbReference type="SAM" id="Phobius"/>
    </source>
</evidence>
<dbReference type="Pfam" id="PF00487">
    <property type="entry name" value="FA_desaturase"/>
    <property type="match status" value="1"/>
</dbReference>
<evidence type="ECO:0000256" key="7">
    <source>
        <dbReference type="ARBA" id="ARBA00022989"/>
    </source>
</evidence>
<sequence>MALITSTPTNVKPHNFVPLRRIIHRLGPTVGPLRPVHHHSIVLNFGIYGSNSNRVLVKAKLFTNLGASSNRKVAANCNAALTETSEPEPEAEQIRTKRILLSDVVVERPRNVFSGRKWNSLDVGTAGVVLTMHLLSVFAPFQFSWGALWVAVTLYVVTGLFGITLSFHRHLSHRSFKLPKWLEYLFAYCGVQALQGNPIDWVSTHRYHHQFCDSERDPHSPVEGFWFSHMSWLFDTNSVIERCGGPNNVGDLEKQPFYKFIQNTYIVHPIALGVLLYVLGGFPFLVWGMGVRIAWVYHITWLVNSACHVWGNQEWNTGDLSRNNWWVALLAFGEGWHNNHHAFEFSARHGLKWWQLDMTWYVVRFLQAVGLATDVKVPTEVQKQRMAFNN</sequence>
<evidence type="ECO:0000256" key="12">
    <source>
        <dbReference type="ARBA" id="ARBA00023160"/>
    </source>
</evidence>
<dbReference type="PANTHER" id="PTHR11351">
    <property type="entry name" value="ACYL-COA DESATURASE"/>
    <property type="match status" value="1"/>
</dbReference>
<keyword evidence="16" id="KW-1185">Reference proteome</keyword>
<keyword evidence="4 13" id="KW-0444">Lipid biosynthesis</keyword>
<dbReference type="GeneID" id="107407905"/>
<proteinExistence type="inferred from homology"/>
<dbReference type="InParanoid" id="A0A6P3Z6M8"/>
<keyword evidence="11 14" id="KW-0472">Membrane</keyword>
<name>A0A6P3Z6M8_ZIZJJ</name>
<evidence type="ECO:0000259" key="15">
    <source>
        <dbReference type="Pfam" id="PF00487"/>
    </source>
</evidence>
<organism evidence="16 17">
    <name type="scientific">Ziziphus jujuba</name>
    <name type="common">Chinese jujube</name>
    <name type="synonym">Ziziphus sativa</name>
    <dbReference type="NCBI Taxonomy" id="326968"/>
    <lineage>
        <taxon>Eukaryota</taxon>
        <taxon>Viridiplantae</taxon>
        <taxon>Streptophyta</taxon>
        <taxon>Embryophyta</taxon>
        <taxon>Tracheophyta</taxon>
        <taxon>Spermatophyta</taxon>
        <taxon>Magnoliopsida</taxon>
        <taxon>eudicotyledons</taxon>
        <taxon>Gunneridae</taxon>
        <taxon>Pentapetalae</taxon>
        <taxon>rosids</taxon>
        <taxon>fabids</taxon>
        <taxon>Rosales</taxon>
        <taxon>Rhamnaceae</taxon>
        <taxon>Paliureae</taxon>
        <taxon>Ziziphus</taxon>
    </lineage>
</organism>
<evidence type="ECO:0000256" key="1">
    <source>
        <dbReference type="ARBA" id="ARBA00004141"/>
    </source>
</evidence>
<reference evidence="17" key="2">
    <citation type="submission" date="2025-08" db="UniProtKB">
        <authorList>
            <consortium name="RefSeq"/>
        </authorList>
    </citation>
    <scope>IDENTIFICATION</scope>
    <source>
        <tissue evidence="17">Seedling</tissue>
    </source>
</reference>
<dbReference type="FunCoup" id="A0A6P3Z6M8">
    <property type="interactions" value="669"/>
</dbReference>
<keyword evidence="10" id="KW-0443">Lipid metabolism</keyword>
<dbReference type="CDD" id="cd03505">
    <property type="entry name" value="Delta9-FADS-like"/>
    <property type="match status" value="1"/>
</dbReference>
<dbReference type="GO" id="GO:0042761">
    <property type="term" value="P:very long-chain fatty acid biosynthetic process"/>
    <property type="evidence" value="ECO:0007669"/>
    <property type="project" value="TreeGrafter"/>
</dbReference>
<evidence type="ECO:0000256" key="5">
    <source>
        <dbReference type="ARBA" id="ARBA00022692"/>
    </source>
</evidence>
<feature type="transmembrane region" description="Helical" evidence="14">
    <location>
        <begin position="147"/>
        <end position="167"/>
    </location>
</feature>
<dbReference type="PRINTS" id="PR00075">
    <property type="entry name" value="FACDDSATRASE"/>
</dbReference>
<evidence type="ECO:0000256" key="4">
    <source>
        <dbReference type="ARBA" id="ARBA00022516"/>
    </source>
</evidence>
<feature type="transmembrane region" description="Helical" evidence="14">
    <location>
        <begin position="118"/>
        <end position="141"/>
    </location>
</feature>
<comment type="pathway">
    <text evidence="2">Lipid metabolism.</text>
</comment>
<evidence type="ECO:0000313" key="17">
    <source>
        <dbReference type="RefSeq" id="XP_015870729.2"/>
    </source>
</evidence>
<evidence type="ECO:0000256" key="8">
    <source>
        <dbReference type="ARBA" id="ARBA00023002"/>
    </source>
</evidence>
<comment type="subcellular location">
    <subcellularLocation>
        <location evidence="1">Membrane</location>
        <topology evidence="1">Multi-pass membrane protein</topology>
    </subcellularLocation>
</comment>
<dbReference type="GO" id="GO:0005789">
    <property type="term" value="C:endoplasmic reticulum membrane"/>
    <property type="evidence" value="ECO:0007669"/>
    <property type="project" value="TreeGrafter"/>
</dbReference>
<keyword evidence="6" id="KW-0276">Fatty acid metabolism</keyword>
<dbReference type="AlphaFoldDB" id="A0A6P3Z6M8"/>
<accession>A0A6P3Z6M8</accession>
<comment type="cofactor">
    <cofactor evidence="13">
        <name>Fe(2+)</name>
        <dbReference type="ChEBI" id="CHEBI:29033"/>
    </cofactor>
</comment>
<keyword evidence="12 13" id="KW-0275">Fatty acid biosynthesis</keyword>
<evidence type="ECO:0000256" key="3">
    <source>
        <dbReference type="ARBA" id="ARBA00009295"/>
    </source>
</evidence>
<evidence type="ECO:0000256" key="11">
    <source>
        <dbReference type="ARBA" id="ARBA00023136"/>
    </source>
</evidence>
<feature type="domain" description="Fatty acid desaturase" evidence="15">
    <location>
        <begin position="148"/>
        <end position="364"/>
    </location>
</feature>
<reference evidence="16" key="1">
    <citation type="submission" date="2025-05" db="UniProtKB">
        <authorList>
            <consortium name="RefSeq"/>
        </authorList>
    </citation>
    <scope>NUCLEOTIDE SEQUENCE [LARGE SCALE GENOMIC DNA]</scope>
</reference>
<dbReference type="InterPro" id="IPR015876">
    <property type="entry name" value="Acyl-CoA_DS"/>
</dbReference>
<dbReference type="Proteomes" id="UP001652623">
    <property type="component" value="Chromosome 1"/>
</dbReference>
<keyword evidence="9" id="KW-0408">Iron</keyword>
<gene>
    <name evidence="17" type="primary">LOC107407905</name>
</gene>
<evidence type="ECO:0000256" key="6">
    <source>
        <dbReference type="ARBA" id="ARBA00022832"/>
    </source>
</evidence>
<feature type="transmembrane region" description="Helical" evidence="14">
    <location>
        <begin position="265"/>
        <end position="287"/>
    </location>
</feature>
<keyword evidence="8 13" id="KW-0560">Oxidoreductase</keyword>